<reference evidence="2" key="1">
    <citation type="journal article" date="2022" name="Nat. Microbiol.">
        <title>Unique mobile elements and scalable gene flow at the prokaryote-eukaryote boundary revealed by circularized Asgard archaea genomes.</title>
        <authorList>
            <person name="Wu F."/>
            <person name="Speth D.R."/>
            <person name="Philosof A."/>
            <person name="Cremiere A."/>
            <person name="Narayanan A."/>
            <person name="Barco R.A."/>
            <person name="Connon S.A."/>
            <person name="Amend J.P."/>
            <person name="Antoshechkin I.A."/>
            <person name="Orphan V.J."/>
        </authorList>
    </citation>
    <scope>NUCLEOTIDE SEQUENCE</scope>
    <source>
        <strain evidence="2">PR6</strain>
    </source>
</reference>
<keyword evidence="1" id="KW-1133">Transmembrane helix</keyword>
<name>A0A9Y1FP95_9ARCH</name>
<gene>
    <name evidence="2" type="ORF">K9W46_13845</name>
</gene>
<protein>
    <submittedName>
        <fullName evidence="2">Uncharacterized protein</fullName>
    </submittedName>
</protein>
<evidence type="ECO:0000313" key="2">
    <source>
        <dbReference type="EMBL" id="UJG43438.1"/>
    </source>
</evidence>
<dbReference type="AlphaFoldDB" id="A0A9Y1FP95"/>
<proteinExistence type="predicted"/>
<sequence length="304" mass="35216">MIASGNYNPDYFEFYFTGKELFSETGVYTLSIFANDTDGNNEYCELSINVVPSQPELDPPAFGDIYDVDYYRVGDYYDLSFYIVDKYPNIYNVYINGNLTLSDVPYEGYGWYPEALQHLQLHNYIFEEGTYEIYIEAFDQWGNNNNVTIYVNAYNEIYQDDYDPPQIDSNMNYWHIIEYTIGTSQTVKFTLYDANPDYYELYIDGDLEKTDSYTDGTTISFNLNTYITDEGMHTIKIIAYDTFGNSNEMKLSIKAVSESSSSGDTNETTSQDKQTLDLPFNFWSLFIALPIITIIAKKLKKFKT</sequence>
<dbReference type="Proteomes" id="UP001200513">
    <property type="component" value="Chromosome"/>
</dbReference>
<dbReference type="InterPro" id="IPR013783">
    <property type="entry name" value="Ig-like_fold"/>
</dbReference>
<keyword evidence="1" id="KW-0812">Transmembrane</keyword>
<accession>A0A9Y1FP95</accession>
<organism evidence="2">
    <name type="scientific">Candidatus Heimdallarchaeum endolithica</name>
    <dbReference type="NCBI Taxonomy" id="2876572"/>
    <lineage>
        <taxon>Archaea</taxon>
        <taxon>Promethearchaeati</taxon>
        <taxon>Candidatus Heimdallarchaeota</taxon>
        <taxon>Candidatus Heimdallarchaeia (ex Rinke et al. 2021) (nom. nud.)</taxon>
        <taxon>Candidatus Heimdallarchaeales</taxon>
        <taxon>Candidatus Heimdallarchaeaceae</taxon>
        <taxon>Candidatus Heimdallarchaeum</taxon>
    </lineage>
</organism>
<evidence type="ECO:0000256" key="1">
    <source>
        <dbReference type="SAM" id="Phobius"/>
    </source>
</evidence>
<keyword evidence="1" id="KW-0472">Membrane</keyword>
<feature type="transmembrane region" description="Helical" evidence="1">
    <location>
        <begin position="278"/>
        <end position="296"/>
    </location>
</feature>
<dbReference type="Gene3D" id="2.60.40.10">
    <property type="entry name" value="Immunoglobulins"/>
    <property type="match status" value="1"/>
</dbReference>
<dbReference type="EMBL" id="CP084167">
    <property type="protein sequence ID" value="UJG43438.1"/>
    <property type="molecule type" value="Genomic_DNA"/>
</dbReference>